<accession>A0A381R9F9</accession>
<organism evidence="2">
    <name type="scientific">marine metagenome</name>
    <dbReference type="NCBI Taxonomy" id="408172"/>
    <lineage>
        <taxon>unclassified sequences</taxon>
        <taxon>metagenomes</taxon>
        <taxon>ecological metagenomes</taxon>
    </lineage>
</organism>
<feature type="transmembrane region" description="Helical" evidence="1">
    <location>
        <begin position="41"/>
        <end position="61"/>
    </location>
</feature>
<protein>
    <submittedName>
        <fullName evidence="2">Uncharacterized protein</fullName>
    </submittedName>
</protein>
<dbReference type="EMBL" id="UINC01001665">
    <property type="protein sequence ID" value="SUZ86103.1"/>
    <property type="molecule type" value="Genomic_DNA"/>
</dbReference>
<sequence length="81" mass="9104">MTRHFLVLFLTLFQDNYVRVGTLLGALAGLWSPEILNGEQATNAFVFGFIGWGVGAYLAHYRSANSQYSKKKKFRVFQGGQ</sequence>
<keyword evidence="1" id="KW-1133">Transmembrane helix</keyword>
<evidence type="ECO:0000313" key="2">
    <source>
        <dbReference type="EMBL" id="SUZ86103.1"/>
    </source>
</evidence>
<gene>
    <name evidence="2" type="ORF">METZ01_LOCUS38957</name>
</gene>
<evidence type="ECO:0000256" key="1">
    <source>
        <dbReference type="SAM" id="Phobius"/>
    </source>
</evidence>
<name>A0A381R9F9_9ZZZZ</name>
<keyword evidence="1" id="KW-0812">Transmembrane</keyword>
<reference evidence="2" key="1">
    <citation type="submission" date="2018-05" db="EMBL/GenBank/DDBJ databases">
        <authorList>
            <person name="Lanie J.A."/>
            <person name="Ng W.-L."/>
            <person name="Kazmierczak K.M."/>
            <person name="Andrzejewski T.M."/>
            <person name="Davidsen T.M."/>
            <person name="Wayne K.J."/>
            <person name="Tettelin H."/>
            <person name="Glass J.I."/>
            <person name="Rusch D."/>
            <person name="Podicherti R."/>
            <person name="Tsui H.-C.T."/>
            <person name="Winkler M.E."/>
        </authorList>
    </citation>
    <scope>NUCLEOTIDE SEQUENCE</scope>
</reference>
<keyword evidence="1" id="KW-0472">Membrane</keyword>
<dbReference type="AlphaFoldDB" id="A0A381R9F9"/>
<proteinExistence type="predicted"/>